<dbReference type="PROSITE" id="PS51186">
    <property type="entry name" value="GNAT"/>
    <property type="match status" value="1"/>
</dbReference>
<dbReference type="PANTHER" id="PTHR43415">
    <property type="entry name" value="SPERMIDINE N(1)-ACETYLTRANSFERASE"/>
    <property type="match status" value="1"/>
</dbReference>
<dbReference type="InterPro" id="IPR016181">
    <property type="entry name" value="Acyl_CoA_acyltransferase"/>
</dbReference>
<dbReference type="GO" id="GO:0016747">
    <property type="term" value="F:acyltransferase activity, transferring groups other than amino-acyl groups"/>
    <property type="evidence" value="ECO:0007669"/>
    <property type="project" value="InterPro"/>
</dbReference>
<dbReference type="Proteomes" id="UP000886879">
    <property type="component" value="Unassembled WGS sequence"/>
</dbReference>
<feature type="domain" description="N-acetyltransferase" evidence="1">
    <location>
        <begin position="16"/>
        <end position="162"/>
    </location>
</feature>
<comment type="caution">
    <text evidence="2">The sequence shown here is derived from an EMBL/GenBank/DDBJ whole genome shotgun (WGS) entry which is preliminary data.</text>
</comment>
<proteinExistence type="predicted"/>
<reference evidence="2" key="1">
    <citation type="submission" date="2020-10" db="EMBL/GenBank/DDBJ databases">
        <authorList>
            <person name="Gilroy R."/>
        </authorList>
    </citation>
    <scope>NUCLEOTIDE SEQUENCE</scope>
    <source>
        <strain evidence="2">ChiGjej2B2-12916</strain>
    </source>
</reference>
<accession>A0A9D0YSB9</accession>
<reference evidence="2" key="2">
    <citation type="journal article" date="2021" name="PeerJ">
        <title>Extensive microbial diversity within the chicken gut microbiome revealed by metagenomics and culture.</title>
        <authorList>
            <person name="Gilroy R."/>
            <person name="Ravi A."/>
            <person name="Getino M."/>
            <person name="Pursley I."/>
            <person name="Horton D.L."/>
            <person name="Alikhan N.F."/>
            <person name="Baker D."/>
            <person name="Gharbi K."/>
            <person name="Hall N."/>
            <person name="Watson M."/>
            <person name="Adriaenssens E.M."/>
            <person name="Foster-Nyarko E."/>
            <person name="Jarju S."/>
            <person name="Secka A."/>
            <person name="Antonio M."/>
            <person name="Oren A."/>
            <person name="Chaudhuri R.R."/>
            <person name="La Ragione R."/>
            <person name="Hildebrand F."/>
            <person name="Pallen M.J."/>
        </authorList>
    </citation>
    <scope>NUCLEOTIDE SEQUENCE</scope>
    <source>
        <strain evidence="2">ChiGjej2B2-12916</strain>
    </source>
</reference>
<dbReference type="Pfam" id="PF13302">
    <property type="entry name" value="Acetyltransf_3"/>
    <property type="match status" value="1"/>
</dbReference>
<dbReference type="InterPro" id="IPR000182">
    <property type="entry name" value="GNAT_dom"/>
</dbReference>
<evidence type="ECO:0000313" key="2">
    <source>
        <dbReference type="EMBL" id="HIQ60910.1"/>
    </source>
</evidence>
<dbReference type="PANTHER" id="PTHR43415:SF3">
    <property type="entry name" value="GNAT-FAMILY ACETYLTRANSFERASE"/>
    <property type="match status" value="1"/>
</dbReference>
<sequence length="162" mass="18982">MSGIEQPEFIQIDETLRLHRYTDDCAFALKWYQDEHTLWLVDGKRTPYTMEKVYQMYHYLQARGEVYFIEYNPCGDGVVPIGDVSFWREDMPIVIGEPGLRGRGIGKKVILALVERAKYLGFSSLEVAEIYEHNVGSRKMFETCGFMPIEKTPNGWRYRRLL</sequence>
<dbReference type="SUPFAM" id="SSF55729">
    <property type="entry name" value="Acyl-CoA N-acyltransferases (Nat)"/>
    <property type="match status" value="1"/>
</dbReference>
<dbReference type="AlphaFoldDB" id="A0A9D0YSB9"/>
<name>A0A9D0YSB9_9FIRM</name>
<protein>
    <submittedName>
        <fullName evidence="2">GNAT family N-acetyltransferase</fullName>
    </submittedName>
</protein>
<evidence type="ECO:0000259" key="1">
    <source>
        <dbReference type="PROSITE" id="PS51186"/>
    </source>
</evidence>
<gene>
    <name evidence="2" type="ORF">IAD31_04875</name>
</gene>
<dbReference type="Gene3D" id="3.40.630.30">
    <property type="match status" value="1"/>
</dbReference>
<organism evidence="2 3">
    <name type="scientific">Candidatus Enterenecus faecium</name>
    <dbReference type="NCBI Taxonomy" id="2840780"/>
    <lineage>
        <taxon>Bacteria</taxon>
        <taxon>Bacillati</taxon>
        <taxon>Bacillota</taxon>
        <taxon>Clostridia</taxon>
        <taxon>Eubacteriales</taxon>
        <taxon>Candidatus Enterenecus</taxon>
    </lineage>
</organism>
<evidence type="ECO:0000313" key="3">
    <source>
        <dbReference type="Proteomes" id="UP000886879"/>
    </source>
</evidence>
<dbReference type="EMBL" id="DVFO01000046">
    <property type="protein sequence ID" value="HIQ60910.1"/>
    <property type="molecule type" value="Genomic_DNA"/>
</dbReference>